<evidence type="ECO:0000259" key="11">
    <source>
        <dbReference type="Pfam" id="PF07885"/>
    </source>
</evidence>
<keyword evidence="6 10" id="KW-0472">Membrane</keyword>
<dbReference type="InterPro" id="IPR013099">
    <property type="entry name" value="K_chnl_dom"/>
</dbReference>
<feature type="transmembrane region" description="Helical" evidence="10">
    <location>
        <begin position="50"/>
        <end position="70"/>
    </location>
</feature>
<comment type="subcellular location">
    <subcellularLocation>
        <location evidence="1">Membrane</location>
        <topology evidence="1">Multi-pass membrane protein</topology>
    </subcellularLocation>
</comment>
<evidence type="ECO:0000313" key="12">
    <source>
        <dbReference type="Proteomes" id="UP000095287"/>
    </source>
</evidence>
<keyword evidence="12" id="KW-1185">Reference proteome</keyword>
<evidence type="ECO:0000256" key="6">
    <source>
        <dbReference type="ARBA" id="ARBA00023136"/>
    </source>
</evidence>
<dbReference type="WBParaSite" id="L893_g19578.t1">
    <property type="protein sequence ID" value="L893_g19578.t1"/>
    <property type="gene ID" value="L893_g19578"/>
</dbReference>
<evidence type="ECO:0000256" key="8">
    <source>
        <dbReference type="RuleBase" id="RU003857"/>
    </source>
</evidence>
<keyword evidence="4 10" id="KW-1133">Transmembrane helix</keyword>
<dbReference type="InterPro" id="IPR003280">
    <property type="entry name" value="2pore_dom_K_chnl"/>
</dbReference>
<evidence type="ECO:0000256" key="1">
    <source>
        <dbReference type="ARBA" id="ARBA00004141"/>
    </source>
</evidence>
<comment type="similarity">
    <text evidence="8">Belongs to the two pore domain potassium channel (TC 1.A.1.8) family.</text>
</comment>
<feature type="transmembrane region" description="Helical" evidence="10">
    <location>
        <begin position="180"/>
        <end position="200"/>
    </location>
</feature>
<protein>
    <submittedName>
        <fullName evidence="13">Ion_trans_2 domain-containing protein</fullName>
    </submittedName>
</protein>
<dbReference type="GO" id="GO:0030322">
    <property type="term" value="P:stabilization of membrane potential"/>
    <property type="evidence" value="ECO:0007669"/>
    <property type="project" value="TreeGrafter"/>
</dbReference>
<evidence type="ECO:0000256" key="9">
    <source>
        <dbReference type="SAM" id="MobiDB-lite"/>
    </source>
</evidence>
<dbReference type="PANTHER" id="PTHR11003">
    <property type="entry name" value="POTASSIUM CHANNEL, SUBFAMILY K"/>
    <property type="match status" value="1"/>
</dbReference>
<dbReference type="SUPFAM" id="SSF81324">
    <property type="entry name" value="Voltage-gated potassium channels"/>
    <property type="match status" value="2"/>
</dbReference>
<feature type="domain" description="Potassium channel" evidence="11">
    <location>
        <begin position="248"/>
        <end position="307"/>
    </location>
</feature>
<keyword evidence="2 8" id="KW-0813">Transport</keyword>
<evidence type="ECO:0000256" key="7">
    <source>
        <dbReference type="ARBA" id="ARBA00023303"/>
    </source>
</evidence>
<evidence type="ECO:0000256" key="10">
    <source>
        <dbReference type="SAM" id="Phobius"/>
    </source>
</evidence>
<feature type="transmembrane region" description="Helical" evidence="10">
    <location>
        <begin position="243"/>
        <end position="260"/>
    </location>
</feature>
<name>A0A1I7YTH1_9BILA</name>
<feature type="compositionally biased region" description="Polar residues" evidence="9">
    <location>
        <begin position="412"/>
        <end position="425"/>
    </location>
</feature>
<dbReference type="PANTHER" id="PTHR11003:SF335">
    <property type="entry name" value="POTASSIUM CHANNEL DOMAIN-CONTAINING PROTEIN"/>
    <property type="match status" value="1"/>
</dbReference>
<sequence>MRSFTNLGPEDSAQNNQEISYAIATSVHEDEVGGVPRDTVAEQRHPICPLFYFVIVPLYTLFGAVLFYLCENTYTTDLTSKFRNRCSWERDQALKDLEVKFALSTSNLSMDSNGTFQEPFSFDDVRNATMFLDGCFRSWKHPNGMEPKAVTFLTACVFTVNTLTTVGYGAIVPYTVPGRILTMLMASIGIPLYIAFNADIGEWISKQMVRLCLWMRRAYVKLVQRRALTIEERLKPVDELAKFFFLVIVILIFLFSHAYTTMALENATLVNTRNWSYFDAMYFLFITITLVGFGDIVINNGYIFLFVQLPILLFGEAAVALYYYFIQNAIRYKIPAMVERRFAKRFGKKSKKEARRRMSTETAEELVEAEVDRERKRRSRRRFRKLRNAFLGRKDDTEREAPLLPSEPLDEQGSQKPSACLVSTL</sequence>
<dbReference type="Proteomes" id="UP000095287">
    <property type="component" value="Unplaced"/>
</dbReference>
<evidence type="ECO:0000256" key="4">
    <source>
        <dbReference type="ARBA" id="ARBA00022989"/>
    </source>
</evidence>
<dbReference type="AlphaFoldDB" id="A0A1I7YTH1"/>
<dbReference type="PRINTS" id="PR01333">
    <property type="entry name" value="2POREKCHANEL"/>
</dbReference>
<dbReference type="Gene3D" id="1.10.287.70">
    <property type="match status" value="1"/>
</dbReference>
<evidence type="ECO:0000256" key="3">
    <source>
        <dbReference type="ARBA" id="ARBA00022692"/>
    </source>
</evidence>
<keyword evidence="5 8" id="KW-0406">Ion transport</keyword>
<dbReference type="GO" id="GO:0015271">
    <property type="term" value="F:outward rectifier potassium channel activity"/>
    <property type="evidence" value="ECO:0007669"/>
    <property type="project" value="TreeGrafter"/>
</dbReference>
<keyword evidence="7 8" id="KW-0407">Ion channel</keyword>
<feature type="transmembrane region" description="Helical" evidence="10">
    <location>
        <begin position="280"/>
        <end position="298"/>
    </location>
</feature>
<accession>A0A1I7YTH1</accession>
<evidence type="ECO:0000256" key="2">
    <source>
        <dbReference type="ARBA" id="ARBA00022448"/>
    </source>
</evidence>
<feature type="transmembrane region" description="Helical" evidence="10">
    <location>
        <begin position="149"/>
        <end position="174"/>
    </location>
</feature>
<dbReference type="Pfam" id="PF07885">
    <property type="entry name" value="Ion_trans_2"/>
    <property type="match status" value="2"/>
</dbReference>
<feature type="region of interest" description="Disordered" evidence="9">
    <location>
        <begin position="397"/>
        <end position="425"/>
    </location>
</feature>
<keyword evidence="3 8" id="KW-0812">Transmembrane</keyword>
<organism evidence="12 13">
    <name type="scientific">Steinernema glaseri</name>
    <dbReference type="NCBI Taxonomy" id="37863"/>
    <lineage>
        <taxon>Eukaryota</taxon>
        <taxon>Metazoa</taxon>
        <taxon>Ecdysozoa</taxon>
        <taxon>Nematoda</taxon>
        <taxon>Chromadorea</taxon>
        <taxon>Rhabditida</taxon>
        <taxon>Tylenchina</taxon>
        <taxon>Panagrolaimomorpha</taxon>
        <taxon>Strongyloidoidea</taxon>
        <taxon>Steinernematidae</taxon>
        <taxon>Steinernema</taxon>
    </lineage>
</organism>
<proteinExistence type="inferred from homology"/>
<reference evidence="13" key="1">
    <citation type="submission" date="2016-11" db="UniProtKB">
        <authorList>
            <consortium name="WormBaseParasite"/>
        </authorList>
    </citation>
    <scope>IDENTIFICATION</scope>
</reference>
<evidence type="ECO:0000256" key="5">
    <source>
        <dbReference type="ARBA" id="ARBA00023065"/>
    </source>
</evidence>
<evidence type="ECO:0000313" key="13">
    <source>
        <dbReference type="WBParaSite" id="L893_g19578.t1"/>
    </source>
</evidence>
<dbReference type="GO" id="GO:0005886">
    <property type="term" value="C:plasma membrane"/>
    <property type="evidence" value="ECO:0007669"/>
    <property type="project" value="TreeGrafter"/>
</dbReference>
<dbReference type="GO" id="GO:0022841">
    <property type="term" value="F:potassium ion leak channel activity"/>
    <property type="evidence" value="ECO:0007669"/>
    <property type="project" value="TreeGrafter"/>
</dbReference>
<feature type="domain" description="Potassium channel" evidence="11">
    <location>
        <begin position="148"/>
        <end position="205"/>
    </location>
</feature>
<feature type="transmembrane region" description="Helical" evidence="10">
    <location>
        <begin position="305"/>
        <end position="325"/>
    </location>
</feature>